<evidence type="ECO:0000256" key="7">
    <source>
        <dbReference type="ARBA" id="ARBA00048258"/>
    </source>
</evidence>
<dbReference type="OrthoDB" id="9773087at2"/>
<evidence type="ECO:0000313" key="10">
    <source>
        <dbReference type="Proteomes" id="UP000092695"/>
    </source>
</evidence>
<keyword evidence="4 8" id="KW-0566">Pantothenate biosynthesis</keyword>
<dbReference type="UniPathway" id="UPA00028">
    <property type="reaction ID" value="UER00005"/>
</dbReference>
<keyword evidence="3 8" id="KW-0436">Ligase</keyword>
<comment type="miscellaneous">
    <text evidence="8">The reaction proceeds by a bi uni uni bi ping pong mechanism.</text>
</comment>
<feature type="binding site" evidence="8">
    <location>
        <begin position="186"/>
        <end position="189"/>
    </location>
    <ligand>
        <name>ATP</name>
        <dbReference type="ChEBI" id="CHEBI:30616"/>
    </ligand>
</feature>
<proteinExistence type="inferred from homology"/>
<comment type="catalytic activity">
    <reaction evidence="7 8">
        <text>(R)-pantoate + beta-alanine + ATP = (R)-pantothenate + AMP + diphosphate + H(+)</text>
        <dbReference type="Rhea" id="RHEA:10912"/>
        <dbReference type="ChEBI" id="CHEBI:15378"/>
        <dbReference type="ChEBI" id="CHEBI:15980"/>
        <dbReference type="ChEBI" id="CHEBI:29032"/>
        <dbReference type="ChEBI" id="CHEBI:30616"/>
        <dbReference type="ChEBI" id="CHEBI:33019"/>
        <dbReference type="ChEBI" id="CHEBI:57966"/>
        <dbReference type="ChEBI" id="CHEBI:456215"/>
        <dbReference type="EC" id="6.3.2.1"/>
    </reaction>
</comment>
<feature type="binding site" evidence="8">
    <location>
        <position position="61"/>
    </location>
    <ligand>
        <name>(R)-pantoate</name>
        <dbReference type="ChEBI" id="CHEBI:15980"/>
    </ligand>
</feature>
<evidence type="ECO:0000256" key="1">
    <source>
        <dbReference type="ARBA" id="ARBA00004990"/>
    </source>
</evidence>
<dbReference type="EC" id="6.3.2.1" evidence="8"/>
<evidence type="ECO:0000313" key="9">
    <source>
        <dbReference type="EMBL" id="ANO51645.1"/>
    </source>
</evidence>
<evidence type="ECO:0000256" key="8">
    <source>
        <dbReference type="HAMAP-Rule" id="MF_00158"/>
    </source>
</evidence>
<dbReference type="Gene3D" id="3.30.1300.10">
    <property type="entry name" value="Pantoate-beta-alanine ligase, C-terminal domain"/>
    <property type="match status" value="1"/>
</dbReference>
<dbReference type="InterPro" id="IPR003721">
    <property type="entry name" value="Pantoate_ligase"/>
</dbReference>
<dbReference type="InterPro" id="IPR042176">
    <property type="entry name" value="Pantoate_ligase_C"/>
</dbReference>
<feature type="binding site" evidence="8">
    <location>
        <begin position="149"/>
        <end position="152"/>
    </location>
    <ligand>
        <name>ATP</name>
        <dbReference type="ChEBI" id="CHEBI:30616"/>
    </ligand>
</feature>
<feature type="binding site" evidence="8">
    <location>
        <position position="61"/>
    </location>
    <ligand>
        <name>beta-alanine</name>
        <dbReference type="ChEBI" id="CHEBI:57966"/>
    </ligand>
</feature>
<dbReference type="GO" id="GO:0005524">
    <property type="term" value="F:ATP binding"/>
    <property type="evidence" value="ECO:0007669"/>
    <property type="project" value="UniProtKB-KW"/>
</dbReference>
<comment type="subcellular location">
    <subcellularLocation>
        <location evidence="8">Cytoplasm</location>
    </subcellularLocation>
</comment>
<comment type="function">
    <text evidence="8">Catalyzes the condensation of pantoate with beta-alanine in an ATP-dependent reaction via a pantoyl-adenylate intermediate.</text>
</comment>
<dbReference type="EMBL" id="CP016268">
    <property type="protein sequence ID" value="ANO51645.1"/>
    <property type="molecule type" value="Genomic_DNA"/>
</dbReference>
<dbReference type="FunFam" id="3.40.50.620:FF:000013">
    <property type="entry name" value="Pantothenate synthetase"/>
    <property type="match status" value="1"/>
</dbReference>
<keyword evidence="10" id="KW-1185">Reference proteome</keyword>
<sequence>MQVVSGRNELREILDEWRHAGEHVALVPTMGNLHEGHLSLMTLAREHAERVVVTIFVNPTQFAEGEDFSTYPRTLERDKRHLKRVKADLLFIPDVETIYPFGTDAATSVTVPVLTEEFCGVARPGHFDGVTSVVSRLFSIIRPDVAIFGEKDYQQQLVIRRMVEDMHLSIKVVSGPTLREDDGLALSSRNQYLTDDERTIAPTLYATLREIGDALQAGNDDHGGLETSGMERLTGSGFHVEYVSIRRAENLALPDRETDRLVVLAAARLGKARLIDNIVVEI</sequence>
<dbReference type="CDD" id="cd00560">
    <property type="entry name" value="PanC"/>
    <property type="match status" value="1"/>
</dbReference>
<dbReference type="Gene3D" id="3.40.50.620">
    <property type="entry name" value="HUPs"/>
    <property type="match status" value="1"/>
</dbReference>
<name>A0A193LGH5_9GAMM</name>
<dbReference type="InterPro" id="IPR014729">
    <property type="entry name" value="Rossmann-like_a/b/a_fold"/>
</dbReference>
<feature type="active site" description="Proton donor" evidence="8">
    <location>
        <position position="37"/>
    </location>
</feature>
<dbReference type="PANTHER" id="PTHR21299">
    <property type="entry name" value="CYTIDYLATE KINASE/PANTOATE-BETA-ALANINE LIGASE"/>
    <property type="match status" value="1"/>
</dbReference>
<organism evidence="9 10">
    <name type="scientific">Woeseia oceani</name>
    <dbReference type="NCBI Taxonomy" id="1548547"/>
    <lineage>
        <taxon>Bacteria</taxon>
        <taxon>Pseudomonadati</taxon>
        <taxon>Pseudomonadota</taxon>
        <taxon>Gammaproteobacteria</taxon>
        <taxon>Woeseiales</taxon>
        <taxon>Woeseiaceae</taxon>
        <taxon>Woeseia</taxon>
    </lineage>
</organism>
<comment type="similarity">
    <text evidence="2 8">Belongs to the pantothenate synthetase family.</text>
</comment>
<comment type="subunit">
    <text evidence="8">Homodimer.</text>
</comment>
<protein>
    <recommendedName>
        <fullName evidence="8">Pantothenate synthetase</fullName>
        <shortName evidence="8">PS</shortName>
        <ecNumber evidence="8">6.3.2.1</ecNumber>
    </recommendedName>
    <alternativeName>
        <fullName evidence="8">Pantoate--beta-alanine ligase</fullName>
    </alternativeName>
    <alternativeName>
        <fullName evidence="8">Pantoate-activating enzyme</fullName>
    </alternativeName>
</protein>
<evidence type="ECO:0000256" key="6">
    <source>
        <dbReference type="ARBA" id="ARBA00022840"/>
    </source>
</evidence>
<keyword evidence="6 8" id="KW-0067">ATP-binding</keyword>
<feature type="binding site" evidence="8">
    <location>
        <position position="155"/>
    </location>
    <ligand>
        <name>(R)-pantoate</name>
        <dbReference type="ChEBI" id="CHEBI:15980"/>
    </ligand>
</feature>
<dbReference type="KEGG" id="woc:BA177_10905"/>
<comment type="pathway">
    <text evidence="1 8">Cofactor biosynthesis; (R)-pantothenate biosynthesis; (R)-pantothenate from (R)-pantoate and beta-alanine: step 1/1.</text>
</comment>
<dbReference type="NCBIfam" id="TIGR00125">
    <property type="entry name" value="cyt_tran_rel"/>
    <property type="match status" value="1"/>
</dbReference>
<keyword evidence="5 8" id="KW-0547">Nucleotide-binding</keyword>
<dbReference type="GO" id="GO:0015940">
    <property type="term" value="P:pantothenate biosynthetic process"/>
    <property type="evidence" value="ECO:0007669"/>
    <property type="project" value="UniProtKB-UniRule"/>
</dbReference>
<dbReference type="NCBIfam" id="TIGR00018">
    <property type="entry name" value="panC"/>
    <property type="match status" value="1"/>
</dbReference>
<gene>
    <name evidence="8" type="primary">panC</name>
    <name evidence="9" type="ORF">BA177_10905</name>
</gene>
<dbReference type="RefSeq" id="WP_068616190.1">
    <property type="nucleotide sequence ID" value="NZ_CP016268.1"/>
</dbReference>
<evidence type="ECO:0000256" key="2">
    <source>
        <dbReference type="ARBA" id="ARBA00009256"/>
    </source>
</evidence>
<feature type="binding site" evidence="8">
    <location>
        <begin position="30"/>
        <end position="37"/>
    </location>
    <ligand>
        <name>ATP</name>
        <dbReference type="ChEBI" id="CHEBI:30616"/>
    </ligand>
</feature>
<dbReference type="HAMAP" id="MF_00158">
    <property type="entry name" value="PanC"/>
    <property type="match status" value="1"/>
</dbReference>
<dbReference type="PANTHER" id="PTHR21299:SF1">
    <property type="entry name" value="PANTOATE--BETA-ALANINE LIGASE"/>
    <property type="match status" value="1"/>
</dbReference>
<reference evidence="9 10" key="1">
    <citation type="submission" date="2016-06" db="EMBL/GenBank/DDBJ databases">
        <title>Complete genome sequence of a deep-branching marine Gamma Proteobacterium Woeseia oceani type strain XK5.</title>
        <authorList>
            <person name="Mu D."/>
            <person name="Du Z."/>
        </authorList>
    </citation>
    <scope>NUCLEOTIDE SEQUENCE [LARGE SCALE GENOMIC DNA]</scope>
    <source>
        <strain evidence="9 10">XK5</strain>
    </source>
</reference>
<feature type="binding site" evidence="8">
    <location>
        <position position="178"/>
    </location>
    <ligand>
        <name>ATP</name>
        <dbReference type="ChEBI" id="CHEBI:30616"/>
    </ligand>
</feature>
<dbReference type="GO" id="GO:0004592">
    <property type="term" value="F:pantoate-beta-alanine ligase activity"/>
    <property type="evidence" value="ECO:0007669"/>
    <property type="project" value="UniProtKB-UniRule"/>
</dbReference>
<dbReference type="InterPro" id="IPR004821">
    <property type="entry name" value="Cyt_trans-like"/>
</dbReference>
<dbReference type="SUPFAM" id="SSF52374">
    <property type="entry name" value="Nucleotidylyl transferase"/>
    <property type="match status" value="1"/>
</dbReference>
<dbReference type="Pfam" id="PF02569">
    <property type="entry name" value="Pantoate_ligase"/>
    <property type="match status" value="1"/>
</dbReference>
<dbReference type="GO" id="GO:0005829">
    <property type="term" value="C:cytosol"/>
    <property type="evidence" value="ECO:0007669"/>
    <property type="project" value="TreeGrafter"/>
</dbReference>
<dbReference type="AlphaFoldDB" id="A0A193LGH5"/>
<evidence type="ECO:0000256" key="3">
    <source>
        <dbReference type="ARBA" id="ARBA00022598"/>
    </source>
</evidence>
<keyword evidence="8" id="KW-0963">Cytoplasm</keyword>
<accession>A0A193LGH5</accession>
<evidence type="ECO:0000256" key="4">
    <source>
        <dbReference type="ARBA" id="ARBA00022655"/>
    </source>
</evidence>
<dbReference type="STRING" id="1548547.BA177_10905"/>
<evidence type="ECO:0000256" key="5">
    <source>
        <dbReference type="ARBA" id="ARBA00022741"/>
    </source>
</evidence>
<dbReference type="Proteomes" id="UP000092695">
    <property type="component" value="Chromosome"/>
</dbReference>